<evidence type="ECO:0000256" key="2">
    <source>
        <dbReference type="ARBA" id="ARBA00022448"/>
    </source>
</evidence>
<dbReference type="SUPFAM" id="SSF103473">
    <property type="entry name" value="MFS general substrate transporter"/>
    <property type="match status" value="1"/>
</dbReference>
<feature type="transmembrane region" description="Helical" evidence="7">
    <location>
        <begin position="74"/>
        <end position="97"/>
    </location>
</feature>
<evidence type="ECO:0000313" key="10">
    <source>
        <dbReference type="Proteomes" id="UP000289996"/>
    </source>
</evidence>
<evidence type="ECO:0000313" key="9">
    <source>
        <dbReference type="EMBL" id="VDG29093.1"/>
    </source>
</evidence>
<keyword evidence="2" id="KW-0813">Transport</keyword>
<keyword evidence="5 7" id="KW-1133">Transmembrane helix</keyword>
<feature type="transmembrane region" description="Helical" evidence="7">
    <location>
        <begin position="201"/>
        <end position="218"/>
    </location>
</feature>
<evidence type="ECO:0000256" key="3">
    <source>
        <dbReference type="ARBA" id="ARBA00022475"/>
    </source>
</evidence>
<dbReference type="RefSeq" id="WP_130851995.1">
    <property type="nucleotide sequence ID" value="NZ_UYIG01000130.1"/>
</dbReference>
<evidence type="ECO:0000256" key="1">
    <source>
        <dbReference type="ARBA" id="ARBA00004651"/>
    </source>
</evidence>
<dbReference type="AlphaFoldDB" id="A0A660E083"/>
<name>A0A660E083_9LACO</name>
<proteinExistence type="predicted"/>
<dbReference type="InterPro" id="IPR050189">
    <property type="entry name" value="MFS_Efflux_Transporters"/>
</dbReference>
<evidence type="ECO:0000256" key="6">
    <source>
        <dbReference type="ARBA" id="ARBA00023136"/>
    </source>
</evidence>
<evidence type="ECO:0000256" key="4">
    <source>
        <dbReference type="ARBA" id="ARBA00022692"/>
    </source>
</evidence>
<evidence type="ECO:0000259" key="8">
    <source>
        <dbReference type="PROSITE" id="PS50850"/>
    </source>
</evidence>
<keyword evidence="10" id="KW-1185">Reference proteome</keyword>
<dbReference type="GO" id="GO:0022857">
    <property type="term" value="F:transmembrane transporter activity"/>
    <property type="evidence" value="ECO:0007669"/>
    <property type="project" value="InterPro"/>
</dbReference>
<reference evidence="9 10" key="1">
    <citation type="submission" date="2018-11" db="EMBL/GenBank/DDBJ databases">
        <authorList>
            <person name="Wuyts S."/>
        </authorList>
    </citation>
    <scope>NUCLEOTIDE SEQUENCE [LARGE SCALE GENOMIC DNA]</scope>
    <source>
        <strain evidence="9">Lactobacillus mudanjiangensis AMBF249</strain>
    </source>
</reference>
<dbReference type="PANTHER" id="PTHR43124">
    <property type="entry name" value="PURINE EFFLUX PUMP PBUE"/>
    <property type="match status" value="1"/>
</dbReference>
<accession>A0A660E083</accession>
<dbReference type="InterPro" id="IPR036259">
    <property type="entry name" value="MFS_trans_sf"/>
</dbReference>
<feature type="transmembrane region" description="Helical" evidence="7">
    <location>
        <begin position="287"/>
        <end position="307"/>
    </location>
</feature>
<dbReference type="PANTHER" id="PTHR43124:SF3">
    <property type="entry name" value="CHLORAMPHENICOL EFFLUX PUMP RV0191"/>
    <property type="match status" value="1"/>
</dbReference>
<dbReference type="Proteomes" id="UP000289996">
    <property type="component" value="Unassembled WGS sequence"/>
</dbReference>
<evidence type="ECO:0000256" key="7">
    <source>
        <dbReference type="SAM" id="Phobius"/>
    </source>
</evidence>
<gene>
    <name evidence="9" type="ORF">MUDAN_MDHGFNIF_00775</name>
</gene>
<feature type="transmembrane region" description="Helical" evidence="7">
    <location>
        <begin position="357"/>
        <end position="377"/>
    </location>
</feature>
<feature type="transmembrane region" description="Helical" evidence="7">
    <location>
        <begin position="103"/>
        <end position="121"/>
    </location>
</feature>
<feature type="transmembrane region" description="Helical" evidence="7">
    <location>
        <begin position="264"/>
        <end position="281"/>
    </location>
</feature>
<dbReference type="InterPro" id="IPR020846">
    <property type="entry name" value="MFS_dom"/>
</dbReference>
<dbReference type="Gene3D" id="1.20.1250.20">
    <property type="entry name" value="MFS general substrate transporter like domains"/>
    <property type="match status" value="1"/>
</dbReference>
<protein>
    <submittedName>
        <fullName evidence="9">MFS transporter [Lactobacillus pentosus]</fullName>
    </submittedName>
</protein>
<keyword evidence="6 7" id="KW-0472">Membrane</keyword>
<dbReference type="GO" id="GO:0005886">
    <property type="term" value="C:plasma membrane"/>
    <property type="evidence" value="ECO:0007669"/>
    <property type="project" value="UniProtKB-SubCell"/>
</dbReference>
<dbReference type="InterPro" id="IPR011701">
    <property type="entry name" value="MFS"/>
</dbReference>
<organism evidence="9 10">
    <name type="scientific">Lactiplantibacillus mudanjiangensis</name>
    <dbReference type="NCBI Taxonomy" id="1296538"/>
    <lineage>
        <taxon>Bacteria</taxon>
        <taxon>Bacillati</taxon>
        <taxon>Bacillota</taxon>
        <taxon>Bacilli</taxon>
        <taxon>Lactobacillales</taxon>
        <taxon>Lactobacillaceae</taxon>
        <taxon>Lactiplantibacillus</taxon>
    </lineage>
</organism>
<sequence>MSTPSKLTTVSILSLSVVSGVTTVITGIIPQLSHQFPNVTPTLIEWVVTSANLSALLTLLLNPRLTQRFGSRQVVISGLLLGAIAGVIPLVLTNFALLMLSRIILGFGIGLFSPHAIGLIAHTYQGDLRARLLGYQTGLSALGNAVLLVLAGWLVVISWRAVFLLYLLLGAVALLAIPALPATKDAEPVAHQAASLPASRWVLLALTFVTYLLIWGVQLKLPTLFTERHFGNASVMNLTLAAMNLGGLVAGFTFGRLHHHLHRYTLMLGYAGAAVSVLILWRTQQPLLGIVAAIFFNFIYSYTGPYLVFTSQANLTGNQIDTMSSRITIATIISAFFAPLVWNGLGQLGGATLTTNVLGWIAGSLSLLTLLTGLWAWQTSKGHLTHVKS</sequence>
<feature type="transmembrane region" description="Helical" evidence="7">
    <location>
        <begin position="161"/>
        <end position="180"/>
    </location>
</feature>
<feature type="domain" description="Major facilitator superfamily (MFS) profile" evidence="8">
    <location>
        <begin position="7"/>
        <end position="381"/>
    </location>
</feature>
<dbReference type="EMBL" id="UYIG01000130">
    <property type="protein sequence ID" value="VDG29093.1"/>
    <property type="molecule type" value="Genomic_DNA"/>
</dbReference>
<feature type="transmembrane region" description="Helical" evidence="7">
    <location>
        <begin position="327"/>
        <end position="345"/>
    </location>
</feature>
<dbReference type="Pfam" id="PF07690">
    <property type="entry name" value="MFS_1"/>
    <property type="match status" value="1"/>
</dbReference>
<keyword evidence="4 7" id="KW-0812">Transmembrane</keyword>
<feature type="transmembrane region" description="Helical" evidence="7">
    <location>
        <begin position="238"/>
        <end position="257"/>
    </location>
</feature>
<keyword evidence="3" id="KW-1003">Cell membrane</keyword>
<evidence type="ECO:0000256" key="5">
    <source>
        <dbReference type="ARBA" id="ARBA00022989"/>
    </source>
</evidence>
<dbReference type="PROSITE" id="PS50850">
    <property type="entry name" value="MFS"/>
    <property type="match status" value="1"/>
</dbReference>
<feature type="transmembrane region" description="Helical" evidence="7">
    <location>
        <begin position="133"/>
        <end position="155"/>
    </location>
</feature>
<comment type="subcellular location">
    <subcellularLocation>
        <location evidence="1">Cell membrane</location>
        <topology evidence="1">Multi-pass membrane protein</topology>
    </subcellularLocation>
</comment>
<dbReference type="OrthoDB" id="1650550at2"/>